<evidence type="ECO:0000313" key="4">
    <source>
        <dbReference type="Proteomes" id="UP000523955"/>
    </source>
</evidence>
<organism evidence="3 4">
    <name type="scientific">Nocardioides luti</name>
    <dbReference type="NCBI Taxonomy" id="2761101"/>
    <lineage>
        <taxon>Bacteria</taxon>
        <taxon>Bacillati</taxon>
        <taxon>Actinomycetota</taxon>
        <taxon>Actinomycetes</taxon>
        <taxon>Propionibacteriales</taxon>
        <taxon>Nocardioidaceae</taxon>
        <taxon>Nocardioides</taxon>
    </lineage>
</organism>
<dbReference type="RefSeq" id="WP_185251385.1">
    <property type="nucleotide sequence ID" value="NZ_JACKXE010000001.1"/>
</dbReference>
<feature type="chain" id="PRO_5030617902" evidence="2">
    <location>
        <begin position="29"/>
        <end position="194"/>
    </location>
</feature>
<proteinExistence type="predicted"/>
<keyword evidence="2" id="KW-0732">Signal</keyword>
<name>A0A7X0RFI9_9ACTN</name>
<evidence type="ECO:0000256" key="1">
    <source>
        <dbReference type="SAM" id="MobiDB-lite"/>
    </source>
</evidence>
<gene>
    <name evidence="3" type="ORF">H5V45_01955</name>
</gene>
<evidence type="ECO:0000313" key="3">
    <source>
        <dbReference type="EMBL" id="MBB6626074.1"/>
    </source>
</evidence>
<accession>A0A7X0RFI9</accession>
<evidence type="ECO:0000256" key="2">
    <source>
        <dbReference type="SAM" id="SignalP"/>
    </source>
</evidence>
<feature type="region of interest" description="Disordered" evidence="1">
    <location>
        <begin position="29"/>
        <end position="53"/>
    </location>
</feature>
<comment type="caution">
    <text evidence="3">The sequence shown here is derived from an EMBL/GenBank/DDBJ whole genome shotgun (WGS) entry which is preliminary data.</text>
</comment>
<protein>
    <submittedName>
        <fullName evidence="3">Uncharacterized protein</fullName>
    </submittedName>
</protein>
<reference evidence="3 4" key="1">
    <citation type="submission" date="2020-08" db="EMBL/GenBank/DDBJ databases">
        <authorList>
            <person name="Seo M.-J."/>
        </authorList>
    </citation>
    <scope>NUCLEOTIDE SEQUENCE [LARGE SCALE GENOMIC DNA]</scope>
    <source>
        <strain evidence="3 4">KIGAM211</strain>
    </source>
</reference>
<feature type="signal peptide" evidence="2">
    <location>
        <begin position="1"/>
        <end position="28"/>
    </location>
</feature>
<dbReference type="Proteomes" id="UP000523955">
    <property type="component" value="Unassembled WGS sequence"/>
</dbReference>
<dbReference type="EMBL" id="JACKXE010000001">
    <property type="protein sequence ID" value="MBB6626074.1"/>
    <property type="molecule type" value="Genomic_DNA"/>
</dbReference>
<dbReference type="AlphaFoldDB" id="A0A7X0RFI9"/>
<sequence length="194" mass="20680">MSPTLSKRGTIAAVITAFLVVTGPAAHAGTWSHTDPTGDARVGASGSTGEGDIGRVKATANQRTLRLSWRAAPEGTWTNGMFWQLDTVKSDAGPEFMISWTYDLSGRAYLGRIESWTKGWAGGPSATRCKGLKVAAASGSTPGQDYRVPLRCLKTAGVKPARIRVNLESSDLSSSYALDAARGHHRFGRWISTQ</sequence>
<keyword evidence="4" id="KW-1185">Reference proteome</keyword>